<reference evidence="3" key="1">
    <citation type="submission" date="2020-06" db="EMBL/GenBank/DDBJ databases">
        <title>Thalassolituus marinus alknpb1M-1, a hydrocarbon-degrading bacterium isolated from the deep-sea overlying water using an in-situ strategy from the South China Sea basin.</title>
        <authorList>
            <person name="Dong C."/>
            <person name="Chen Y."/>
            <person name="Shao Z."/>
        </authorList>
    </citation>
    <scope>NUCLEOTIDE SEQUENCE [LARGE SCALE GENOMIC DNA]</scope>
    <source>
        <strain evidence="3">alknpb1M-1</strain>
    </source>
</reference>
<evidence type="ECO:0000313" key="3">
    <source>
        <dbReference type="Proteomes" id="UP001065322"/>
    </source>
</evidence>
<feature type="transmembrane region" description="Helical" evidence="1">
    <location>
        <begin position="64"/>
        <end position="84"/>
    </location>
</feature>
<keyword evidence="1" id="KW-1133">Transmembrane helix</keyword>
<organism evidence="2 3">
    <name type="scientific">Thalassolituus hydrocarboniclasticus</name>
    <dbReference type="NCBI Taxonomy" id="2742796"/>
    <lineage>
        <taxon>Bacteria</taxon>
        <taxon>Pseudomonadati</taxon>
        <taxon>Pseudomonadota</taxon>
        <taxon>Gammaproteobacteria</taxon>
        <taxon>Oceanospirillales</taxon>
        <taxon>Oceanospirillaceae</taxon>
        <taxon>Thalassolituus</taxon>
    </lineage>
</organism>
<feature type="transmembrane region" description="Helical" evidence="1">
    <location>
        <begin position="122"/>
        <end position="142"/>
    </location>
</feature>
<feature type="transmembrane region" description="Helical" evidence="1">
    <location>
        <begin position="96"/>
        <end position="116"/>
    </location>
</feature>
<dbReference type="EMBL" id="CP054475">
    <property type="protein sequence ID" value="UXD88122.1"/>
    <property type="molecule type" value="Genomic_DNA"/>
</dbReference>
<gene>
    <name evidence="2" type="ORF">HUF19_12095</name>
</gene>
<name>A0ABY6ABN1_9GAMM</name>
<accession>A0ABY6ABN1</accession>
<keyword evidence="1" id="KW-0472">Membrane</keyword>
<keyword evidence="1" id="KW-0812">Transmembrane</keyword>
<dbReference type="Proteomes" id="UP001065322">
    <property type="component" value="Chromosome"/>
</dbReference>
<dbReference type="RefSeq" id="WP_260996872.1">
    <property type="nucleotide sequence ID" value="NZ_CP054475.1"/>
</dbReference>
<keyword evidence="3" id="KW-1185">Reference proteome</keyword>
<protein>
    <submittedName>
        <fullName evidence="2">Uncharacterized protein</fullName>
    </submittedName>
</protein>
<evidence type="ECO:0000313" key="2">
    <source>
        <dbReference type="EMBL" id="UXD88122.1"/>
    </source>
</evidence>
<sequence length="160" mass="17997">MRKIRTILTVIIIAFMFAPLSQCTRMIVLTPNGGGEGVNELSRERVTETYVVYDKIMSQISTDLIEAFLLIITFFAPLFINLINPVSYRMKLLNNIAQLAAGGWLLYFSVIVVFLFGDALLFGYLFCTVVASLNLVNLYALFSLIKNRTTQKHSADIPPH</sequence>
<evidence type="ECO:0000256" key="1">
    <source>
        <dbReference type="SAM" id="Phobius"/>
    </source>
</evidence>
<proteinExistence type="predicted"/>